<feature type="compositionally biased region" description="Basic and acidic residues" evidence="2">
    <location>
        <begin position="19"/>
        <end position="37"/>
    </location>
</feature>
<dbReference type="InterPro" id="IPR004965">
    <property type="entry name" value="Paralemmin"/>
</dbReference>
<gene>
    <name evidence="3" type="primary">palm3</name>
</gene>
<evidence type="ECO:0000313" key="4">
    <source>
        <dbReference type="Proteomes" id="UP000694620"/>
    </source>
</evidence>
<dbReference type="AlphaFoldDB" id="A0A8C4TQ36"/>
<protein>
    <submittedName>
        <fullName evidence="3">Paralemmin-3-like</fullName>
    </submittedName>
</protein>
<evidence type="ECO:0000256" key="2">
    <source>
        <dbReference type="SAM" id="MobiDB-lite"/>
    </source>
</evidence>
<organism evidence="3 4">
    <name type="scientific">Erpetoichthys calabaricus</name>
    <name type="common">Rope fish</name>
    <name type="synonym">Calamoichthys calabaricus</name>
    <dbReference type="NCBI Taxonomy" id="27687"/>
    <lineage>
        <taxon>Eukaryota</taxon>
        <taxon>Metazoa</taxon>
        <taxon>Chordata</taxon>
        <taxon>Craniata</taxon>
        <taxon>Vertebrata</taxon>
        <taxon>Euteleostomi</taxon>
        <taxon>Actinopterygii</taxon>
        <taxon>Polypteriformes</taxon>
        <taxon>Polypteridae</taxon>
        <taxon>Erpetoichthys</taxon>
    </lineage>
</organism>
<evidence type="ECO:0000313" key="3">
    <source>
        <dbReference type="Ensembl" id="ENSECRP00000032601.1"/>
    </source>
</evidence>
<dbReference type="Proteomes" id="UP000694620">
    <property type="component" value="Chromosome 17"/>
</dbReference>
<feature type="compositionally biased region" description="Basic and acidic residues" evidence="2">
    <location>
        <begin position="320"/>
        <end position="336"/>
    </location>
</feature>
<keyword evidence="4" id="KW-1185">Reference proteome</keyword>
<feature type="region of interest" description="Disordered" evidence="2">
    <location>
        <begin position="394"/>
        <end position="490"/>
    </location>
</feature>
<dbReference type="Pfam" id="PF03285">
    <property type="entry name" value="Paralemmin"/>
    <property type="match status" value="1"/>
</dbReference>
<dbReference type="GO" id="GO:0016020">
    <property type="term" value="C:membrane"/>
    <property type="evidence" value="ECO:0007669"/>
    <property type="project" value="InterPro"/>
</dbReference>
<feature type="compositionally biased region" description="Basic and acidic residues" evidence="2">
    <location>
        <begin position="470"/>
        <end position="479"/>
    </location>
</feature>
<feature type="region of interest" description="Disordered" evidence="2">
    <location>
        <begin position="290"/>
        <end position="382"/>
    </location>
</feature>
<dbReference type="Ensembl" id="ENSECRT00000033325.1">
    <property type="protein sequence ID" value="ENSECRP00000032601.1"/>
    <property type="gene ID" value="ENSECRG00000022091.1"/>
</dbReference>
<sequence length="490" mass="53621">MEETELYKQRLLAIAEKRRIQEEQDQARRQMEEERLRVQQMKRKSLRDQWLMEGPSPSFDSSGPRSPPWGSPVQQFEEQLNKLQTDADAVAEQKVHHLKQDAVGNSFIPKVNEEIVLLQTNTSSLTEDLTAATSSQSAAQMIPEALQNGQKVDSPECVVTEGAIEKSLQTISTSVISALPLVSHDAEGKADEAHGEEGPAIETVLEKVEPLPRESVDAEDFKLELPCNETPNLQAKLQENISSNGVPVEECVFAMRVEVAENGLREDPQNGPEAHISEGILVHTAQECEEEDHRLVANGSPSDAEDPEGDVAAAPVDVGEQERQAEGEKQESHTEDQSEGTNGELSSVGCAEEESEEQAGAMMRAERVVITEDGEERPLGSTVEILEPVDQKAECAQQAASNMEISSEELSGDLQPDYHGEIPKSMDPSAVDRDGLPDWPSPGTSLPVANESDIPANDMTEADVAAPLREQVERSELRPCCRTKQTPTSR</sequence>
<accession>A0A8C4TQ36</accession>
<reference evidence="3" key="2">
    <citation type="submission" date="2025-08" db="UniProtKB">
        <authorList>
            <consortium name="Ensembl"/>
        </authorList>
    </citation>
    <scope>IDENTIFICATION</scope>
</reference>
<reference evidence="3" key="1">
    <citation type="submission" date="2021-06" db="EMBL/GenBank/DDBJ databases">
        <authorList>
            <consortium name="Wellcome Sanger Institute Data Sharing"/>
        </authorList>
    </citation>
    <scope>NUCLEOTIDE SEQUENCE [LARGE SCALE GENOMIC DNA]</scope>
</reference>
<name>A0A8C4TQ36_ERPCA</name>
<dbReference type="PANTHER" id="PTHR47528">
    <property type="entry name" value="PARALEMMIN-3"/>
    <property type="match status" value="1"/>
</dbReference>
<evidence type="ECO:0000256" key="1">
    <source>
        <dbReference type="ARBA" id="ARBA00023054"/>
    </source>
</evidence>
<dbReference type="InterPro" id="IPR024149">
    <property type="entry name" value="Paralemmin-3"/>
</dbReference>
<dbReference type="PANTHER" id="PTHR47528:SF1">
    <property type="entry name" value="PARALEMMIN-3"/>
    <property type="match status" value="1"/>
</dbReference>
<dbReference type="GeneTree" id="ENSGT00990000204330"/>
<feature type="compositionally biased region" description="Basic and acidic residues" evidence="2">
    <location>
        <begin position="416"/>
        <end position="436"/>
    </location>
</feature>
<dbReference type="GO" id="GO:0008360">
    <property type="term" value="P:regulation of cell shape"/>
    <property type="evidence" value="ECO:0007669"/>
    <property type="project" value="InterPro"/>
</dbReference>
<proteinExistence type="predicted"/>
<reference evidence="3" key="3">
    <citation type="submission" date="2025-09" db="UniProtKB">
        <authorList>
            <consortium name="Ensembl"/>
        </authorList>
    </citation>
    <scope>IDENTIFICATION</scope>
</reference>
<keyword evidence="1" id="KW-0175">Coiled coil</keyword>
<feature type="region of interest" description="Disordered" evidence="2">
    <location>
        <begin position="19"/>
        <end position="74"/>
    </location>
</feature>